<feature type="binding site" evidence="5">
    <location>
        <position position="218"/>
    </location>
    <ligand>
        <name>Fe cation</name>
        <dbReference type="ChEBI" id="CHEBI:24875"/>
        <note>catalytic</note>
    </ligand>
</feature>
<dbReference type="PANTHER" id="PTHR10543:SF24">
    <property type="entry name" value="CAROTENOID ISOMEROOXYGENASE"/>
    <property type="match status" value="1"/>
</dbReference>
<dbReference type="Pfam" id="PF03055">
    <property type="entry name" value="RPE65"/>
    <property type="match status" value="1"/>
</dbReference>
<dbReference type="Proteomes" id="UP000481583">
    <property type="component" value="Unassembled WGS sequence"/>
</dbReference>
<name>A0A6G4TXM6_9ACTN</name>
<feature type="binding site" evidence="5">
    <location>
        <position position="168"/>
    </location>
    <ligand>
        <name>Fe cation</name>
        <dbReference type="ChEBI" id="CHEBI:24875"/>
        <note>catalytic</note>
    </ligand>
</feature>
<reference evidence="7 8" key="1">
    <citation type="submission" date="2020-02" db="EMBL/GenBank/DDBJ databases">
        <title>Whole-genome analyses of novel actinobacteria.</title>
        <authorList>
            <person name="Sahin N."/>
        </authorList>
    </citation>
    <scope>NUCLEOTIDE SEQUENCE [LARGE SCALE GENOMIC DNA]</scope>
    <source>
        <strain evidence="7 8">A7024</strain>
    </source>
</reference>
<accession>A0A6G4TXM6</accession>
<dbReference type="GO" id="GO:0010436">
    <property type="term" value="F:carotenoid dioxygenase activity"/>
    <property type="evidence" value="ECO:0007669"/>
    <property type="project" value="TreeGrafter"/>
</dbReference>
<dbReference type="EC" id="1.13.11.-" evidence="6"/>
<evidence type="ECO:0000256" key="5">
    <source>
        <dbReference type="PIRSR" id="PIRSR604294-1"/>
    </source>
</evidence>
<evidence type="ECO:0000313" key="8">
    <source>
        <dbReference type="Proteomes" id="UP000481583"/>
    </source>
</evidence>
<evidence type="ECO:0000313" key="7">
    <source>
        <dbReference type="EMBL" id="NGN63797.1"/>
    </source>
</evidence>
<comment type="cofactor">
    <cofactor evidence="5 6">
        <name>Fe(2+)</name>
        <dbReference type="ChEBI" id="CHEBI:29033"/>
    </cofactor>
    <text evidence="5 6">Binds 1 Fe(2+) ion per subunit.</text>
</comment>
<dbReference type="RefSeq" id="WP_165233864.1">
    <property type="nucleotide sequence ID" value="NZ_JAAKZV010000021.1"/>
</dbReference>
<dbReference type="GO" id="GO:0016121">
    <property type="term" value="P:carotene catabolic process"/>
    <property type="evidence" value="ECO:0007669"/>
    <property type="project" value="TreeGrafter"/>
</dbReference>
<evidence type="ECO:0000256" key="2">
    <source>
        <dbReference type="ARBA" id="ARBA00022723"/>
    </source>
</evidence>
<evidence type="ECO:0000256" key="1">
    <source>
        <dbReference type="ARBA" id="ARBA00006787"/>
    </source>
</evidence>
<sequence length="470" mass="51484">MSPPDHGIGFRTLDAETTVAELPVKGALPGWLEGSLLRNGPARYDAGDRSVRHWFDGQAMLHRFTLADGKVSYANRFLDTPANRAIAAGRISYPEFATDPCRSLFARFFTRFTRKPNANANVNVTRFGDRYVALTETPLPVAFDPDTLATAGVVGYEDSLSGQLTTAHPHQDPATGDLVNYLLHFSRTSEYRVYRQPAAGTTRELIGSHQVARPSYMHSFAITRRHVVLAEFPLVVNPLSIVLSGRPFIENYRWEPERGTRFTVMDARDGTVRGTYEGPAFFAFHHINAFDDGDDVVLDICSYEDASVIDALYLDRLRAGGGIPVALPTRYRISLGSGEVGVERLAEEPLELPRIAYERHNGSPYRYAYGVGAGDRDGGGFIDRLVKLDVTTGDTLLWSGEGCYPGEPVFVAAPDAAGEDDGVVLSVVLDAAADSSFLLVLDARTYEMLARAEVPHAVPFGFHGMFSGRS</sequence>
<gene>
    <name evidence="7" type="ORF">G5C51_07730</name>
</gene>
<keyword evidence="3 6" id="KW-0560">Oxidoreductase</keyword>
<keyword evidence="4 5" id="KW-0408">Iron</keyword>
<dbReference type="PANTHER" id="PTHR10543">
    <property type="entry name" value="BETA-CAROTENE DIOXYGENASE"/>
    <property type="match status" value="1"/>
</dbReference>
<keyword evidence="8" id="KW-1185">Reference proteome</keyword>
<feature type="binding site" evidence="5">
    <location>
        <position position="285"/>
    </location>
    <ligand>
        <name>Fe cation</name>
        <dbReference type="ChEBI" id="CHEBI:24875"/>
        <note>catalytic</note>
    </ligand>
</feature>
<protein>
    <recommendedName>
        <fullName evidence="6">Dioxygenase</fullName>
        <ecNumber evidence="6">1.13.11.-</ecNumber>
    </recommendedName>
</protein>
<organism evidence="7 8">
    <name type="scientific">Streptomyces coryli</name>
    <dbReference type="NCBI Taxonomy" id="1128680"/>
    <lineage>
        <taxon>Bacteria</taxon>
        <taxon>Bacillati</taxon>
        <taxon>Actinomycetota</taxon>
        <taxon>Actinomycetes</taxon>
        <taxon>Kitasatosporales</taxon>
        <taxon>Streptomycetaceae</taxon>
        <taxon>Streptomyces</taxon>
    </lineage>
</organism>
<proteinExistence type="inferred from homology"/>
<feature type="binding site" evidence="5">
    <location>
        <position position="463"/>
    </location>
    <ligand>
        <name>Fe cation</name>
        <dbReference type="ChEBI" id="CHEBI:24875"/>
        <note>catalytic</note>
    </ligand>
</feature>
<dbReference type="AlphaFoldDB" id="A0A6G4TXM6"/>
<evidence type="ECO:0000256" key="4">
    <source>
        <dbReference type="ARBA" id="ARBA00023004"/>
    </source>
</evidence>
<dbReference type="GO" id="GO:0046872">
    <property type="term" value="F:metal ion binding"/>
    <property type="evidence" value="ECO:0007669"/>
    <property type="project" value="UniProtKB-KW"/>
</dbReference>
<dbReference type="EMBL" id="JAAKZV010000021">
    <property type="protein sequence ID" value="NGN63797.1"/>
    <property type="molecule type" value="Genomic_DNA"/>
</dbReference>
<evidence type="ECO:0000256" key="6">
    <source>
        <dbReference type="RuleBase" id="RU364048"/>
    </source>
</evidence>
<comment type="caution">
    <text evidence="7">The sequence shown here is derived from an EMBL/GenBank/DDBJ whole genome shotgun (WGS) entry which is preliminary data.</text>
</comment>
<evidence type="ECO:0000256" key="3">
    <source>
        <dbReference type="ARBA" id="ARBA00023002"/>
    </source>
</evidence>
<keyword evidence="6" id="KW-0223">Dioxygenase</keyword>
<comment type="similarity">
    <text evidence="1 6">Belongs to the carotenoid oxygenase family.</text>
</comment>
<keyword evidence="2 5" id="KW-0479">Metal-binding</keyword>
<dbReference type="InterPro" id="IPR004294">
    <property type="entry name" value="Carotenoid_Oase"/>
</dbReference>